<dbReference type="Proteomes" id="UP001151760">
    <property type="component" value="Unassembled WGS sequence"/>
</dbReference>
<evidence type="ECO:0000313" key="2">
    <source>
        <dbReference type="Proteomes" id="UP001151760"/>
    </source>
</evidence>
<reference evidence="1" key="1">
    <citation type="journal article" date="2022" name="Int. J. Mol. Sci.">
        <title>Draft Genome of Tanacetum Coccineum: Genomic Comparison of Closely Related Tanacetum-Family Plants.</title>
        <authorList>
            <person name="Yamashiro T."/>
            <person name="Shiraishi A."/>
            <person name="Nakayama K."/>
            <person name="Satake H."/>
        </authorList>
    </citation>
    <scope>NUCLEOTIDE SEQUENCE</scope>
</reference>
<gene>
    <name evidence="1" type="ORF">Tco_0978899</name>
</gene>
<protein>
    <submittedName>
        <fullName evidence="1">Uncharacterized protein</fullName>
    </submittedName>
</protein>
<comment type="caution">
    <text evidence="1">The sequence shown here is derived from an EMBL/GenBank/DDBJ whole genome shotgun (WGS) entry which is preliminary data.</text>
</comment>
<keyword evidence="2" id="KW-1185">Reference proteome</keyword>
<organism evidence="1 2">
    <name type="scientific">Tanacetum coccineum</name>
    <dbReference type="NCBI Taxonomy" id="301880"/>
    <lineage>
        <taxon>Eukaryota</taxon>
        <taxon>Viridiplantae</taxon>
        <taxon>Streptophyta</taxon>
        <taxon>Embryophyta</taxon>
        <taxon>Tracheophyta</taxon>
        <taxon>Spermatophyta</taxon>
        <taxon>Magnoliopsida</taxon>
        <taxon>eudicotyledons</taxon>
        <taxon>Gunneridae</taxon>
        <taxon>Pentapetalae</taxon>
        <taxon>asterids</taxon>
        <taxon>campanulids</taxon>
        <taxon>Asterales</taxon>
        <taxon>Asteraceae</taxon>
        <taxon>Asteroideae</taxon>
        <taxon>Anthemideae</taxon>
        <taxon>Anthemidinae</taxon>
        <taxon>Tanacetum</taxon>
    </lineage>
</organism>
<name>A0ABQ5EPE3_9ASTR</name>
<evidence type="ECO:0000313" key="1">
    <source>
        <dbReference type="EMBL" id="GJT52742.1"/>
    </source>
</evidence>
<reference evidence="1" key="2">
    <citation type="submission" date="2022-01" db="EMBL/GenBank/DDBJ databases">
        <authorList>
            <person name="Yamashiro T."/>
            <person name="Shiraishi A."/>
            <person name="Satake H."/>
            <person name="Nakayama K."/>
        </authorList>
    </citation>
    <scope>NUCLEOTIDE SEQUENCE</scope>
</reference>
<dbReference type="EMBL" id="BQNB010016523">
    <property type="protein sequence ID" value="GJT52742.1"/>
    <property type="molecule type" value="Genomic_DNA"/>
</dbReference>
<sequence>MSTRSTSSNLFSPLRDPESLIRRRNLGEPSSLFDFEEVMNIPHNNMGPPPLPNNGPPPVVRPNGPSSLPLLIYGGVVQQEEYDIWAMEMEHYLEYIDNDVWKVIQNGNSKKRIAQMDKISMFRILLTPIYDCKIHAVKRKVA</sequence>
<proteinExistence type="predicted"/>
<accession>A0ABQ5EPE3</accession>